<dbReference type="SUPFAM" id="SSF52540">
    <property type="entry name" value="P-loop containing nucleoside triphosphate hydrolases"/>
    <property type="match status" value="1"/>
</dbReference>
<evidence type="ECO:0000256" key="1">
    <source>
        <dbReference type="SAM" id="Coils"/>
    </source>
</evidence>
<organism evidence="2 3">
    <name type="scientific">Scytonema hofmannii PCC 7110</name>
    <dbReference type="NCBI Taxonomy" id="128403"/>
    <lineage>
        <taxon>Bacteria</taxon>
        <taxon>Bacillati</taxon>
        <taxon>Cyanobacteriota</taxon>
        <taxon>Cyanophyceae</taxon>
        <taxon>Nostocales</taxon>
        <taxon>Scytonemataceae</taxon>
        <taxon>Scytonema</taxon>
    </lineage>
</organism>
<sequence>MLKNYKIITLGSSGAGKTVFLASMFKQLSTPGDLGFFLEVEDSQKEKLLTNIYWELASGETWPRGTRGEIAKWTFTCCVNAPNLSKYPVCQFTYIDYAGGLLTDLAAEEEEDNSFDFHKEVPNADAVLVILDGVKILSFMQATDLNQGDVGALLQKDLPIIMRQLNGCKRDTPVHFIISKWDLVESNYSLLAVRNRLLEKVPEFQRIVSNRKEAGCPIRLIPVSSIGMHFATLQPDGRMQKNPGVIPSPFHVEVPLACVLVDGMQSHFDSEISELKGEQGKIRQKPTQVKPDVNILDKMNQVVAKTVPFSATVIRQILPDKQKINNNTLQKVIDLTEKTVHYVERNAQRKREEIAKKEDEAAKETERLRRLQKESLKKVENEETALSYAVEVFKGIQEKLVKDFPASDLRGAGV</sequence>
<dbReference type="STRING" id="128403.WA1_20115"/>
<dbReference type="AlphaFoldDB" id="A0A139XC60"/>
<name>A0A139XC60_9CYAN</name>
<dbReference type="EMBL" id="ANNX02000020">
    <property type="protein sequence ID" value="KYC42284.1"/>
    <property type="molecule type" value="Genomic_DNA"/>
</dbReference>
<feature type="coiled-coil region" evidence="1">
    <location>
        <begin position="340"/>
        <end position="382"/>
    </location>
</feature>
<protein>
    <submittedName>
        <fullName evidence="2">Uncharacterized protein</fullName>
    </submittedName>
</protein>
<dbReference type="Proteomes" id="UP000076925">
    <property type="component" value="Unassembled WGS sequence"/>
</dbReference>
<dbReference type="RefSeq" id="WP_017741758.1">
    <property type="nucleotide sequence ID" value="NZ_KQ976354.1"/>
</dbReference>
<comment type="caution">
    <text evidence="2">The sequence shown here is derived from an EMBL/GenBank/DDBJ whole genome shotgun (WGS) entry which is preliminary data.</text>
</comment>
<dbReference type="OrthoDB" id="491589at2"/>
<gene>
    <name evidence="2" type="ORF">WA1_20115</name>
</gene>
<reference evidence="2 3" key="1">
    <citation type="journal article" date="2013" name="Genome Biol. Evol.">
        <title>Genomes of Stigonematalean cyanobacteria (subsection V) and the evolution of oxygenic photosynthesis from prokaryotes to plastids.</title>
        <authorList>
            <person name="Dagan T."/>
            <person name="Roettger M."/>
            <person name="Stucken K."/>
            <person name="Landan G."/>
            <person name="Koch R."/>
            <person name="Major P."/>
            <person name="Gould S.B."/>
            <person name="Goremykin V.V."/>
            <person name="Rippka R."/>
            <person name="Tandeau de Marsac N."/>
            <person name="Gugger M."/>
            <person name="Lockhart P.J."/>
            <person name="Allen J.F."/>
            <person name="Brune I."/>
            <person name="Maus I."/>
            <person name="Puhler A."/>
            <person name="Martin W.F."/>
        </authorList>
    </citation>
    <scope>NUCLEOTIDE SEQUENCE [LARGE SCALE GENOMIC DNA]</scope>
    <source>
        <strain evidence="2 3">PCC 7110</strain>
    </source>
</reference>
<keyword evidence="3" id="KW-1185">Reference proteome</keyword>
<keyword evidence="1" id="KW-0175">Coiled coil</keyword>
<evidence type="ECO:0000313" key="2">
    <source>
        <dbReference type="EMBL" id="KYC42284.1"/>
    </source>
</evidence>
<dbReference type="InterPro" id="IPR027417">
    <property type="entry name" value="P-loop_NTPase"/>
</dbReference>
<proteinExistence type="predicted"/>
<dbReference type="Gene3D" id="3.40.50.300">
    <property type="entry name" value="P-loop containing nucleotide triphosphate hydrolases"/>
    <property type="match status" value="1"/>
</dbReference>
<accession>A0A139XC60</accession>
<evidence type="ECO:0000313" key="3">
    <source>
        <dbReference type="Proteomes" id="UP000076925"/>
    </source>
</evidence>